<reference evidence="3 4" key="1">
    <citation type="submission" date="2014-05" db="EMBL/GenBank/DDBJ databases">
        <title>Draft genome sequence of a rare smut relative, Tilletiaria anomala UBC 951.</title>
        <authorList>
            <consortium name="DOE Joint Genome Institute"/>
            <person name="Toome M."/>
            <person name="Kuo A."/>
            <person name="Henrissat B."/>
            <person name="Lipzen A."/>
            <person name="Tritt A."/>
            <person name="Yoshinaga Y."/>
            <person name="Zane M."/>
            <person name="Barry K."/>
            <person name="Grigoriev I.V."/>
            <person name="Spatafora J.W."/>
            <person name="Aimea M.C."/>
        </authorList>
    </citation>
    <scope>NUCLEOTIDE SEQUENCE [LARGE SCALE GENOMIC DNA]</scope>
    <source>
        <strain evidence="3 4">UBC 951</strain>
    </source>
</reference>
<protein>
    <recommendedName>
        <fullName evidence="5">Alpha/beta-hydrolase</fullName>
    </recommendedName>
</protein>
<keyword evidence="4" id="KW-1185">Reference proteome</keyword>
<evidence type="ECO:0000256" key="2">
    <source>
        <dbReference type="SAM" id="Phobius"/>
    </source>
</evidence>
<feature type="compositionally biased region" description="Basic and acidic residues" evidence="1">
    <location>
        <begin position="305"/>
        <end position="316"/>
    </location>
</feature>
<feature type="transmembrane region" description="Helical" evidence="2">
    <location>
        <begin position="435"/>
        <end position="456"/>
    </location>
</feature>
<dbReference type="EMBL" id="JMSN01000092">
    <property type="protein sequence ID" value="KDN40346.1"/>
    <property type="molecule type" value="Genomic_DNA"/>
</dbReference>
<dbReference type="OMA" id="HWLAWSL"/>
<keyword evidence="2" id="KW-1133">Transmembrane helix</keyword>
<sequence>MTRLIPVDALMLATRALIFGLWSITPICWLYIIAFFLHELGYYPSSILPEGVLRFDFDRNVTSKGLLAYCLIENAFSIYLHILKRRIQKPGPRPIYGRRFLCYVFSRALEGGLGSKPYGSFNPTANGDSAANRPNRGASVYNLRKRLAPTTLEPITVIEQPALKPRSPGTISPSLGQTEDEKAKTARIARLRSVSYVPSFVDGDLHRDDPRAKTFMDEYRRWFWNVPIDDLTQRDVEHWLAWSLYGTTLEEIEAESKAPTSKQNDDTGIRVRSFSSPAPPQWSEPGGRRPILRSVPSSASTLSEEGVRSVKAEPGEWDDPVRGTRLDFLHYCRELIEARQGFTLPEHPAACSPAHTNNGPRIRTMRLTVDPVRVVSRPFVLYAVTNTLSWLVIRKAIWGGFKKERRERLEYLIYRPPGWTPAKAIKDGTSKYRPLLFLHGLGIGLAQYIAVVDMFLHDTETMQRPILILIQPSISQNIFSKYFLAPLKHHETTGTLRKIFRSEGWDVQGCHIDLLGHSWGTICSAWVLKCFPGLIQRTCLVDPVCFQLWVPHVCANFVYLRADTPMKLILRYFVAREVGTANVLCRHFDWPSNILWPEEILHIDDPTQTRILLASDDAILNSEANHRYLVEHGMRDEKDGGGLFVGQGMVHGELLMHPGVGMQKVKAWIKGEYL</sequence>
<dbReference type="RefSeq" id="XP_013241357.1">
    <property type="nucleotide sequence ID" value="XM_013385903.1"/>
</dbReference>
<feature type="transmembrane region" description="Helical" evidence="2">
    <location>
        <begin position="12"/>
        <end position="37"/>
    </location>
</feature>
<feature type="region of interest" description="Disordered" evidence="1">
    <location>
        <begin position="254"/>
        <end position="316"/>
    </location>
</feature>
<dbReference type="HOGENOM" id="CLU_028357_0_0_1"/>
<evidence type="ECO:0000256" key="1">
    <source>
        <dbReference type="SAM" id="MobiDB-lite"/>
    </source>
</evidence>
<dbReference type="PANTHER" id="PTHR37471">
    <property type="entry name" value="UNNAMED PRODUCT"/>
    <property type="match status" value="1"/>
</dbReference>
<evidence type="ECO:0000313" key="4">
    <source>
        <dbReference type="Proteomes" id="UP000027361"/>
    </source>
</evidence>
<name>A0A066VFY8_TILAU</name>
<dbReference type="InParanoid" id="A0A066VFY8"/>
<dbReference type="AlphaFoldDB" id="A0A066VFY8"/>
<feature type="transmembrane region" description="Helical" evidence="2">
    <location>
        <begin position="66"/>
        <end position="83"/>
    </location>
</feature>
<dbReference type="InterPro" id="IPR029058">
    <property type="entry name" value="AB_hydrolase_fold"/>
</dbReference>
<accession>A0A066VFY8</accession>
<keyword evidence="2" id="KW-0472">Membrane</keyword>
<dbReference type="PANTHER" id="PTHR37471:SF1">
    <property type="entry name" value="AB HYDROLASE-1 DOMAIN-CONTAINING PROTEIN"/>
    <property type="match status" value="1"/>
</dbReference>
<gene>
    <name evidence="3" type="ORF">K437DRAFT_258686</name>
</gene>
<dbReference type="OrthoDB" id="6431331at2759"/>
<dbReference type="GeneID" id="25265047"/>
<evidence type="ECO:0008006" key="5">
    <source>
        <dbReference type="Google" id="ProtNLM"/>
    </source>
</evidence>
<proteinExistence type="predicted"/>
<dbReference type="Proteomes" id="UP000027361">
    <property type="component" value="Unassembled WGS sequence"/>
</dbReference>
<dbReference type="SUPFAM" id="SSF53474">
    <property type="entry name" value="alpha/beta-Hydrolases"/>
    <property type="match status" value="1"/>
</dbReference>
<dbReference type="STRING" id="1037660.A0A066VFY8"/>
<comment type="caution">
    <text evidence="3">The sequence shown here is derived from an EMBL/GenBank/DDBJ whole genome shotgun (WGS) entry which is preliminary data.</text>
</comment>
<organism evidence="3 4">
    <name type="scientific">Tilletiaria anomala (strain ATCC 24038 / CBS 436.72 / UBC 951)</name>
    <dbReference type="NCBI Taxonomy" id="1037660"/>
    <lineage>
        <taxon>Eukaryota</taxon>
        <taxon>Fungi</taxon>
        <taxon>Dikarya</taxon>
        <taxon>Basidiomycota</taxon>
        <taxon>Ustilaginomycotina</taxon>
        <taxon>Exobasidiomycetes</taxon>
        <taxon>Georgefischeriales</taxon>
        <taxon>Tilletiariaceae</taxon>
        <taxon>Tilletiaria</taxon>
    </lineage>
</organism>
<evidence type="ECO:0000313" key="3">
    <source>
        <dbReference type="EMBL" id="KDN40346.1"/>
    </source>
</evidence>
<keyword evidence="2" id="KW-0812">Transmembrane</keyword>